<evidence type="ECO:0000313" key="3">
    <source>
        <dbReference type="Proteomes" id="UP000254794"/>
    </source>
</evidence>
<evidence type="ECO:0000259" key="1">
    <source>
        <dbReference type="Pfam" id="PF00117"/>
    </source>
</evidence>
<keyword evidence="2" id="KW-0436">Ligase</keyword>
<gene>
    <name evidence="2" type="primary">guaA_2</name>
    <name evidence="2" type="ORF">NCTC13316_03084</name>
</gene>
<dbReference type="Pfam" id="PF00117">
    <property type="entry name" value="GATase"/>
    <property type="match status" value="1"/>
</dbReference>
<keyword evidence="2" id="KW-0315">Glutamine amidotransferase</keyword>
<reference evidence="2 3" key="1">
    <citation type="submission" date="2018-06" db="EMBL/GenBank/DDBJ databases">
        <authorList>
            <consortium name="Pathogen Informatics"/>
            <person name="Doyle S."/>
        </authorList>
    </citation>
    <scope>NUCLEOTIDE SEQUENCE [LARGE SCALE GENOMIC DNA]</scope>
    <source>
        <strain evidence="2 3">NCTC13316</strain>
    </source>
</reference>
<dbReference type="InterPro" id="IPR029062">
    <property type="entry name" value="Class_I_gatase-like"/>
</dbReference>
<sequence>MQIQLIQHAPFENPGAIMSWAIERGYQINFTHTYKGEKLPDLSEIDFLIIMGGPQSTMELDKYPYLRDEVALIQQAINNKKTVLGICLGAQLITESLGAKTEPSPNKEIGIFPVQLTNEGEQDPIFGFFPKIFDVMHWHNDMPAIPAGAILLAASNGCPRQAIRYGDRVYALQFHMEMTKELVQNMINNCPNDLKPGNYIQEVSHLLSIDFAELNKKMYWVLDYLSALAK</sequence>
<dbReference type="RefSeq" id="WP_115332632.1">
    <property type="nucleotide sequence ID" value="NZ_CAAAHP010000005.1"/>
</dbReference>
<dbReference type="Proteomes" id="UP000254794">
    <property type="component" value="Unassembled WGS sequence"/>
</dbReference>
<dbReference type="OrthoDB" id="9813383at2"/>
<dbReference type="PANTHER" id="PTHR42695:SF5">
    <property type="entry name" value="GLUTAMINE AMIDOTRANSFERASE YLR126C-RELATED"/>
    <property type="match status" value="1"/>
</dbReference>
<dbReference type="EMBL" id="UGOD01000002">
    <property type="protein sequence ID" value="STX81217.1"/>
    <property type="molecule type" value="Genomic_DNA"/>
</dbReference>
<organism evidence="2 3">
    <name type="scientific">Legionella busanensis</name>
    <dbReference type="NCBI Taxonomy" id="190655"/>
    <lineage>
        <taxon>Bacteria</taxon>
        <taxon>Pseudomonadati</taxon>
        <taxon>Pseudomonadota</taxon>
        <taxon>Gammaproteobacteria</taxon>
        <taxon>Legionellales</taxon>
        <taxon>Legionellaceae</taxon>
        <taxon>Legionella</taxon>
    </lineage>
</organism>
<dbReference type="GO" id="GO:0005829">
    <property type="term" value="C:cytosol"/>
    <property type="evidence" value="ECO:0007669"/>
    <property type="project" value="TreeGrafter"/>
</dbReference>
<dbReference type="FunFam" id="3.40.50.880:FF:000033">
    <property type="entry name" value="Glutamine amidotransferase class-I"/>
    <property type="match status" value="1"/>
</dbReference>
<dbReference type="EC" id="6.3.5.2" evidence="2"/>
<name>A0A378K918_9GAMM</name>
<dbReference type="GO" id="GO:0003922">
    <property type="term" value="F:GMP synthase (glutamine-hydrolyzing) activity"/>
    <property type="evidence" value="ECO:0007669"/>
    <property type="project" value="UniProtKB-EC"/>
</dbReference>
<dbReference type="PANTHER" id="PTHR42695">
    <property type="entry name" value="GLUTAMINE AMIDOTRANSFERASE YLR126C-RELATED"/>
    <property type="match status" value="1"/>
</dbReference>
<dbReference type="Gene3D" id="3.40.50.880">
    <property type="match status" value="1"/>
</dbReference>
<dbReference type="SUPFAM" id="SSF52317">
    <property type="entry name" value="Class I glutamine amidotransferase-like"/>
    <property type="match status" value="1"/>
</dbReference>
<dbReference type="PROSITE" id="PS51273">
    <property type="entry name" value="GATASE_TYPE_1"/>
    <property type="match status" value="1"/>
</dbReference>
<protein>
    <submittedName>
        <fullName evidence="2">Glutamine amidotransferase</fullName>
        <ecNumber evidence="2">6.3.5.2</ecNumber>
    </submittedName>
</protein>
<dbReference type="InterPro" id="IPR044992">
    <property type="entry name" value="ChyE-like"/>
</dbReference>
<dbReference type="AlphaFoldDB" id="A0A378K918"/>
<evidence type="ECO:0000313" key="2">
    <source>
        <dbReference type="EMBL" id="STX81217.1"/>
    </source>
</evidence>
<proteinExistence type="predicted"/>
<keyword evidence="3" id="KW-1185">Reference proteome</keyword>
<dbReference type="InterPro" id="IPR017926">
    <property type="entry name" value="GATASE"/>
</dbReference>
<dbReference type="CDD" id="cd01741">
    <property type="entry name" value="GATase1_1"/>
    <property type="match status" value="1"/>
</dbReference>
<feature type="domain" description="Glutamine amidotransferase" evidence="1">
    <location>
        <begin position="23"/>
        <end position="183"/>
    </location>
</feature>
<accession>A0A378K918</accession>
<keyword evidence="2" id="KW-0808">Transferase</keyword>
<dbReference type="GO" id="GO:0016740">
    <property type="term" value="F:transferase activity"/>
    <property type="evidence" value="ECO:0007669"/>
    <property type="project" value="UniProtKB-KW"/>
</dbReference>